<sequence>MLDVFAACRAETEVYHLPERVRNCQRGPGSNQQRNSRQHELALIRREKRQQALERSQTFYLRGLRRSDHNFSGFTYPVSSR</sequence>
<accession>A0A1J5PHT1</accession>
<evidence type="ECO:0000313" key="1">
    <source>
        <dbReference type="EMBL" id="OIQ64835.1"/>
    </source>
</evidence>
<gene>
    <name evidence="1" type="ORF">GALL_536130</name>
</gene>
<comment type="caution">
    <text evidence="1">The sequence shown here is derived from an EMBL/GenBank/DDBJ whole genome shotgun (WGS) entry which is preliminary data.</text>
</comment>
<dbReference type="EMBL" id="MLJW01007800">
    <property type="protein sequence ID" value="OIQ64835.1"/>
    <property type="molecule type" value="Genomic_DNA"/>
</dbReference>
<organism evidence="1">
    <name type="scientific">mine drainage metagenome</name>
    <dbReference type="NCBI Taxonomy" id="410659"/>
    <lineage>
        <taxon>unclassified sequences</taxon>
        <taxon>metagenomes</taxon>
        <taxon>ecological metagenomes</taxon>
    </lineage>
</organism>
<dbReference type="AlphaFoldDB" id="A0A1J5PHT1"/>
<proteinExistence type="predicted"/>
<name>A0A1J5PHT1_9ZZZZ</name>
<reference evidence="1" key="1">
    <citation type="submission" date="2016-10" db="EMBL/GenBank/DDBJ databases">
        <title>Sequence of Gallionella enrichment culture.</title>
        <authorList>
            <person name="Poehlein A."/>
            <person name="Muehling M."/>
            <person name="Daniel R."/>
        </authorList>
    </citation>
    <scope>NUCLEOTIDE SEQUENCE</scope>
</reference>
<protein>
    <submittedName>
        <fullName evidence="1">Uncharacterized protein</fullName>
    </submittedName>
</protein>